<keyword evidence="4" id="KW-0769">Symport</keyword>
<feature type="transmembrane region" description="Helical" evidence="7">
    <location>
        <begin position="255"/>
        <end position="275"/>
    </location>
</feature>
<keyword evidence="5 7" id="KW-1133">Transmembrane helix</keyword>
<evidence type="ECO:0000256" key="7">
    <source>
        <dbReference type="SAM" id="Phobius"/>
    </source>
</evidence>
<dbReference type="Pfam" id="PF13347">
    <property type="entry name" value="MFS_2"/>
    <property type="match status" value="1"/>
</dbReference>
<evidence type="ECO:0000313" key="10">
    <source>
        <dbReference type="Proteomes" id="UP001232584"/>
    </source>
</evidence>
<feature type="transmembrane region" description="Helical" evidence="7">
    <location>
        <begin position="310"/>
        <end position="326"/>
    </location>
</feature>
<keyword evidence="2" id="KW-0813">Transport</keyword>
<accession>A0ABU0MYZ6</accession>
<dbReference type="PROSITE" id="PS50850">
    <property type="entry name" value="MFS"/>
    <property type="match status" value="1"/>
</dbReference>
<sequence>MELRTSFKERLSYGGFFVGQNIIYILVLQYLMLYYTDEVGLSTAAVGALFLGARIWDAVNDPIMGLVVDKSKFKSGKFKPWINFASVALPLATILVFTSVGGSGQSKFIYASITYIIWGMIYTISDVPIFALATVMTENIDERVKIMSLGRLAAGIASIVASVAVMPVVISMGWFQAALLLSVISFIVMIPIKFLAVERLTKEEKNNSSLKDIFKTIVRNKYLLIFYIAFFFSSILMTGTVATSYFAIYNLGNKGLISILSLATYLPSIALPIILPSIIKRFGKRKILLFGTGGYVIGMLAYHFIGYSNLGIVLLFTAINGFFLQVPRMMAGMITADCIEYGEYTTGERSDGVAFSLQTFTNKLSGAFSAAIGSFILTFVGYVPNVEQGESALNGIWNMVSLIPAIGYAIMFIIILLFYNLSDKKVQEMALENQRK</sequence>
<dbReference type="PANTHER" id="PTHR11328:SF36">
    <property type="entry name" value="MELIBIOSE PERMEASE"/>
    <property type="match status" value="1"/>
</dbReference>
<organism evidence="9 10">
    <name type="scientific">Paraclostridium ghonii</name>
    <dbReference type="NCBI Taxonomy" id="29358"/>
    <lineage>
        <taxon>Bacteria</taxon>
        <taxon>Bacillati</taxon>
        <taxon>Bacillota</taxon>
        <taxon>Clostridia</taxon>
        <taxon>Peptostreptococcales</taxon>
        <taxon>Peptostreptococcaceae</taxon>
        <taxon>Paraclostridium</taxon>
    </lineage>
</organism>
<evidence type="ECO:0000256" key="5">
    <source>
        <dbReference type="ARBA" id="ARBA00022989"/>
    </source>
</evidence>
<dbReference type="CDD" id="cd17332">
    <property type="entry name" value="MFS_MelB_like"/>
    <property type="match status" value="1"/>
</dbReference>
<dbReference type="InterPro" id="IPR020846">
    <property type="entry name" value="MFS_dom"/>
</dbReference>
<dbReference type="NCBIfam" id="TIGR00792">
    <property type="entry name" value="gph"/>
    <property type="match status" value="1"/>
</dbReference>
<dbReference type="InterPro" id="IPR001927">
    <property type="entry name" value="Na/Gal_symport"/>
</dbReference>
<dbReference type="SUPFAM" id="SSF103473">
    <property type="entry name" value="MFS general substrate transporter"/>
    <property type="match status" value="1"/>
</dbReference>
<evidence type="ECO:0000256" key="1">
    <source>
        <dbReference type="ARBA" id="ARBA00004651"/>
    </source>
</evidence>
<proteinExistence type="predicted"/>
<evidence type="ECO:0000256" key="2">
    <source>
        <dbReference type="ARBA" id="ARBA00022448"/>
    </source>
</evidence>
<evidence type="ECO:0000256" key="3">
    <source>
        <dbReference type="ARBA" id="ARBA00022692"/>
    </source>
</evidence>
<dbReference type="Gene3D" id="1.20.1250.20">
    <property type="entry name" value="MFS general substrate transporter like domains"/>
    <property type="match status" value="2"/>
</dbReference>
<evidence type="ECO:0000313" key="9">
    <source>
        <dbReference type="EMBL" id="MDQ0556140.1"/>
    </source>
</evidence>
<feature type="transmembrane region" description="Helical" evidence="7">
    <location>
        <begin position="108"/>
        <end position="132"/>
    </location>
</feature>
<dbReference type="PANTHER" id="PTHR11328">
    <property type="entry name" value="MAJOR FACILITATOR SUPERFAMILY DOMAIN-CONTAINING PROTEIN"/>
    <property type="match status" value="1"/>
</dbReference>
<feature type="transmembrane region" description="Helical" evidence="7">
    <location>
        <begin position="364"/>
        <end position="384"/>
    </location>
</feature>
<dbReference type="EMBL" id="JAUSWG010000004">
    <property type="protein sequence ID" value="MDQ0556140.1"/>
    <property type="molecule type" value="Genomic_DNA"/>
</dbReference>
<comment type="caution">
    <text evidence="9">The sequence shown here is derived from an EMBL/GenBank/DDBJ whole genome shotgun (WGS) entry which is preliminary data.</text>
</comment>
<dbReference type="RefSeq" id="WP_307504751.1">
    <property type="nucleotide sequence ID" value="NZ_BAAACE010000028.1"/>
</dbReference>
<evidence type="ECO:0000256" key="6">
    <source>
        <dbReference type="ARBA" id="ARBA00023136"/>
    </source>
</evidence>
<name>A0ABU0MYZ6_9FIRM</name>
<feature type="transmembrane region" description="Helical" evidence="7">
    <location>
        <begin position="396"/>
        <end position="419"/>
    </location>
</feature>
<dbReference type="InterPro" id="IPR036259">
    <property type="entry name" value="MFS_trans_sf"/>
</dbReference>
<feature type="transmembrane region" description="Helical" evidence="7">
    <location>
        <begin position="80"/>
        <end position="102"/>
    </location>
</feature>
<keyword evidence="3 7" id="KW-0812">Transmembrane</keyword>
<keyword evidence="10" id="KW-1185">Reference proteome</keyword>
<feature type="transmembrane region" description="Helical" evidence="7">
    <location>
        <begin position="152"/>
        <end position="174"/>
    </location>
</feature>
<protein>
    <submittedName>
        <fullName evidence="9">Sugar (Glycoside-pentoside-hexuronide) transporter</fullName>
    </submittedName>
</protein>
<dbReference type="InterPro" id="IPR039672">
    <property type="entry name" value="MFS_2"/>
</dbReference>
<feature type="transmembrane region" description="Helical" evidence="7">
    <location>
        <begin position="180"/>
        <end position="201"/>
    </location>
</feature>
<evidence type="ECO:0000256" key="4">
    <source>
        <dbReference type="ARBA" id="ARBA00022847"/>
    </source>
</evidence>
<comment type="subcellular location">
    <subcellularLocation>
        <location evidence="1">Cell membrane</location>
        <topology evidence="1">Multi-pass membrane protein</topology>
    </subcellularLocation>
</comment>
<feature type="transmembrane region" description="Helical" evidence="7">
    <location>
        <begin position="39"/>
        <end position="59"/>
    </location>
</feature>
<gene>
    <name evidence="9" type="ORF">QOZ92_001253</name>
</gene>
<evidence type="ECO:0000259" key="8">
    <source>
        <dbReference type="PROSITE" id="PS50850"/>
    </source>
</evidence>
<keyword evidence="6 7" id="KW-0472">Membrane</keyword>
<feature type="domain" description="Major facilitator superfamily (MFS) profile" evidence="8">
    <location>
        <begin position="7"/>
        <end position="423"/>
    </location>
</feature>
<feature type="transmembrane region" description="Helical" evidence="7">
    <location>
        <begin position="222"/>
        <end position="249"/>
    </location>
</feature>
<feature type="transmembrane region" description="Helical" evidence="7">
    <location>
        <begin position="12"/>
        <end position="33"/>
    </location>
</feature>
<feature type="transmembrane region" description="Helical" evidence="7">
    <location>
        <begin position="287"/>
        <end position="304"/>
    </location>
</feature>
<dbReference type="Proteomes" id="UP001232584">
    <property type="component" value="Unassembled WGS sequence"/>
</dbReference>
<reference evidence="9 10" key="1">
    <citation type="submission" date="2023-07" db="EMBL/GenBank/DDBJ databases">
        <title>Genomic Encyclopedia of Type Strains, Phase IV (KMG-IV): sequencing the most valuable type-strain genomes for metagenomic binning, comparative biology and taxonomic classification.</title>
        <authorList>
            <person name="Goeker M."/>
        </authorList>
    </citation>
    <scope>NUCLEOTIDE SEQUENCE [LARGE SCALE GENOMIC DNA]</scope>
    <source>
        <strain evidence="9 10">DSM 15049</strain>
    </source>
</reference>